<dbReference type="InterPro" id="IPR011055">
    <property type="entry name" value="Dup_hybrid_motif"/>
</dbReference>
<evidence type="ECO:0000313" key="2">
    <source>
        <dbReference type="EMBL" id="CCH18160.1"/>
    </source>
</evidence>
<dbReference type="Gene3D" id="2.70.70.10">
    <property type="entry name" value="Glucose Permease (Domain IIA)"/>
    <property type="match status" value="1"/>
</dbReference>
<dbReference type="STRING" id="1150864.MILUP08_30029"/>
<sequence>MTDKKTTGVVGAVVAITLMLAGCLIGLPLFLMGGAASASPCGPVPVSVPSPGGKGTTKWDESQVANAAIIVAVGQEMKVPARGLVIALATAMQESTLNNINYGDRDSVGLFQQRPSQGWGTVAQLTDPRYAAGKFYSSLLKVDGWEDMRLTDAAQAVQNSGTPEAYQKWEKDANALAATILKVGSIDELGGGAPGAPCGPGAFEPVPVGPGGWVQPVRAGVVAPWGQDRGDHRHAGVDLGAGKKTPIRAAAAGVVSTSKCNAPEWHGCDTDGYPGLGGCGWYVDVRHAGNIATRYCHMIQQPFVRVGQKVAAGEVLGLSGSSGNSSGPHLHYEVHRGVAPGRSLTFGNSVDPVAFMAGVGAPLGG</sequence>
<protein>
    <submittedName>
        <fullName evidence="2">Peptidase M23</fullName>
    </submittedName>
</protein>
<dbReference type="Pfam" id="PF01551">
    <property type="entry name" value="Peptidase_M23"/>
    <property type="match status" value="1"/>
</dbReference>
<dbReference type="PANTHER" id="PTHR21666:SF270">
    <property type="entry name" value="MUREIN HYDROLASE ACTIVATOR ENVC"/>
    <property type="match status" value="1"/>
</dbReference>
<dbReference type="Proteomes" id="UP000003448">
    <property type="component" value="Unassembled WGS sequence"/>
</dbReference>
<feature type="domain" description="M23ase beta-sheet core" evidence="1">
    <location>
        <begin position="233"/>
        <end position="336"/>
    </location>
</feature>
<proteinExistence type="predicted"/>
<dbReference type="EMBL" id="CAIE01000023">
    <property type="protein sequence ID" value="CCH18160.1"/>
    <property type="molecule type" value="Genomic_DNA"/>
</dbReference>
<dbReference type="AlphaFoldDB" id="I0L2W3"/>
<dbReference type="PANTHER" id="PTHR21666">
    <property type="entry name" value="PEPTIDASE-RELATED"/>
    <property type="match status" value="1"/>
</dbReference>
<dbReference type="GO" id="GO:0004222">
    <property type="term" value="F:metalloendopeptidase activity"/>
    <property type="evidence" value="ECO:0007669"/>
    <property type="project" value="TreeGrafter"/>
</dbReference>
<dbReference type="InterPro" id="IPR050570">
    <property type="entry name" value="Cell_wall_metabolism_enzyme"/>
</dbReference>
<dbReference type="CDD" id="cd12797">
    <property type="entry name" value="M23_peptidase"/>
    <property type="match status" value="1"/>
</dbReference>
<keyword evidence="3" id="KW-1185">Reference proteome</keyword>
<evidence type="ECO:0000259" key="1">
    <source>
        <dbReference type="Pfam" id="PF01551"/>
    </source>
</evidence>
<name>I0L2W3_9ACTN</name>
<accession>I0L2W3</accession>
<dbReference type="SUPFAM" id="SSF51261">
    <property type="entry name" value="Duplicated hybrid motif"/>
    <property type="match status" value="1"/>
</dbReference>
<gene>
    <name evidence="2" type="ORF">MILUP08_30029</name>
</gene>
<organism evidence="2 3">
    <name type="scientific">Micromonospora lupini str. Lupac 08</name>
    <dbReference type="NCBI Taxonomy" id="1150864"/>
    <lineage>
        <taxon>Bacteria</taxon>
        <taxon>Bacillati</taxon>
        <taxon>Actinomycetota</taxon>
        <taxon>Actinomycetes</taxon>
        <taxon>Micromonosporales</taxon>
        <taxon>Micromonosporaceae</taxon>
        <taxon>Micromonospora</taxon>
    </lineage>
</organism>
<comment type="caution">
    <text evidence="2">The sequence shown here is derived from an EMBL/GenBank/DDBJ whole genome shotgun (WGS) entry which is preliminary data.</text>
</comment>
<dbReference type="PROSITE" id="PS51257">
    <property type="entry name" value="PROKAR_LIPOPROTEIN"/>
    <property type="match status" value="1"/>
</dbReference>
<dbReference type="eggNOG" id="COG0739">
    <property type="taxonomic scope" value="Bacteria"/>
</dbReference>
<evidence type="ECO:0000313" key="3">
    <source>
        <dbReference type="Proteomes" id="UP000003448"/>
    </source>
</evidence>
<reference evidence="3" key="1">
    <citation type="journal article" date="2012" name="J. Bacteriol.">
        <title>Genome Sequence of Micromonospora lupini Lupac 08, Isolated from Root Nodules of Lupinus angustifolius.</title>
        <authorList>
            <person name="Alonso-Vega P."/>
            <person name="Normand P."/>
            <person name="Bacigalupe R."/>
            <person name="Pujic P."/>
            <person name="Lajus A."/>
            <person name="Vallenet D."/>
            <person name="Carro L."/>
            <person name="Coll P."/>
            <person name="Trujillo M.E."/>
        </authorList>
    </citation>
    <scope>NUCLEOTIDE SEQUENCE [LARGE SCALE GENOMIC DNA]</scope>
    <source>
        <strain evidence="3">Lupac 08</strain>
    </source>
</reference>
<dbReference type="RefSeq" id="WP_007453528.1">
    <property type="nucleotide sequence ID" value="NZ_HF570107.1"/>
</dbReference>
<dbReference type="InterPro" id="IPR016047">
    <property type="entry name" value="M23ase_b-sheet_dom"/>
</dbReference>